<evidence type="ECO:0000256" key="2">
    <source>
        <dbReference type="ARBA" id="ARBA00022801"/>
    </source>
</evidence>
<evidence type="ECO:0000313" key="4">
    <source>
        <dbReference type="EMBL" id="TCN25597.1"/>
    </source>
</evidence>
<dbReference type="Proteomes" id="UP000295689">
    <property type="component" value="Unassembled WGS sequence"/>
</dbReference>
<dbReference type="InterPro" id="IPR028976">
    <property type="entry name" value="CheC-like_sf"/>
</dbReference>
<dbReference type="OrthoDB" id="9812187at2"/>
<dbReference type="Gene3D" id="3.40.1550.10">
    <property type="entry name" value="CheC-like"/>
    <property type="match status" value="1"/>
</dbReference>
<evidence type="ECO:0000259" key="3">
    <source>
        <dbReference type="Pfam" id="PF04509"/>
    </source>
</evidence>
<dbReference type="PANTHER" id="PTHR43693">
    <property type="entry name" value="PROTEIN PHOSPHATASE CHEZ"/>
    <property type="match status" value="1"/>
</dbReference>
<reference evidence="4 5" key="1">
    <citation type="journal article" date="2015" name="Stand. Genomic Sci.">
        <title>Genomic Encyclopedia of Bacterial and Archaeal Type Strains, Phase III: the genomes of soil and plant-associated and newly described type strains.</title>
        <authorList>
            <person name="Whitman W.B."/>
            <person name="Woyke T."/>
            <person name="Klenk H.P."/>
            <person name="Zhou Y."/>
            <person name="Lilburn T.G."/>
            <person name="Beck B.J."/>
            <person name="De Vos P."/>
            <person name="Vandamme P."/>
            <person name="Eisen J.A."/>
            <person name="Garrity G."/>
            <person name="Hugenholtz P."/>
            <person name="Kyrpides N.C."/>
        </authorList>
    </citation>
    <scope>NUCLEOTIDE SEQUENCE [LARGE SCALE GENOMIC DNA]</scope>
    <source>
        <strain evidence="4 5">CV53</strain>
    </source>
</reference>
<sequence length="215" mass="23081">MLSINEISDLKLDILKEIGNIGAGHAATSLSALLNRKIDMRVPGARIVSFEEMMNLAGGAETVVASIFLRIEGDAPGSMFFILSIAQAERFVQQLLGDKSFTLAEPPYDELGVSAFKELGNILSGSYLTALSEFTKLSLYPSVPGVGIDMAGAIISYGLLEISQTSDFAIVIDTILKEEDTENNPAGDVKGHFFLLPDPESFEIIFQSLGVTSND</sequence>
<dbReference type="AlphaFoldDB" id="A0A4R2BF49"/>
<dbReference type="EMBL" id="SLVV01000005">
    <property type="protein sequence ID" value="TCN25597.1"/>
    <property type="molecule type" value="Genomic_DNA"/>
</dbReference>
<dbReference type="GO" id="GO:0016787">
    <property type="term" value="F:hydrolase activity"/>
    <property type="evidence" value="ECO:0007669"/>
    <property type="project" value="UniProtKB-KW"/>
</dbReference>
<evidence type="ECO:0000256" key="1">
    <source>
        <dbReference type="ARBA" id="ARBA00022500"/>
    </source>
</evidence>
<name>A0A4R2BF49_9BACI</name>
<dbReference type="InterPro" id="IPR050992">
    <property type="entry name" value="CheZ_family_phosphatases"/>
</dbReference>
<gene>
    <name evidence="4" type="ORF">EV146_105255</name>
</gene>
<dbReference type="CDD" id="cd17909">
    <property type="entry name" value="CheC_ClassI"/>
    <property type="match status" value="1"/>
</dbReference>
<organism evidence="4 5">
    <name type="scientific">Mesobacillus foraminis</name>
    <dbReference type="NCBI Taxonomy" id="279826"/>
    <lineage>
        <taxon>Bacteria</taxon>
        <taxon>Bacillati</taxon>
        <taxon>Bacillota</taxon>
        <taxon>Bacilli</taxon>
        <taxon>Bacillales</taxon>
        <taxon>Bacillaceae</taxon>
        <taxon>Mesobacillus</taxon>
    </lineage>
</organism>
<keyword evidence="2" id="KW-0378">Hydrolase</keyword>
<keyword evidence="5" id="KW-1185">Reference proteome</keyword>
<proteinExistence type="predicted"/>
<feature type="domain" description="CheC-like protein" evidence="3">
    <location>
        <begin position="114"/>
        <end position="147"/>
    </location>
</feature>
<dbReference type="Pfam" id="PF04509">
    <property type="entry name" value="CheC"/>
    <property type="match status" value="2"/>
</dbReference>
<keyword evidence="1" id="KW-0145">Chemotaxis</keyword>
<evidence type="ECO:0000313" key="5">
    <source>
        <dbReference type="Proteomes" id="UP000295689"/>
    </source>
</evidence>
<protein>
    <submittedName>
        <fullName evidence="4">Chemotaxis protein CheC</fullName>
    </submittedName>
</protein>
<dbReference type="RefSeq" id="WP_121609241.1">
    <property type="nucleotide sequence ID" value="NZ_CP033044.1"/>
</dbReference>
<accession>A0A4R2BF49</accession>
<dbReference type="SUPFAM" id="SSF103039">
    <property type="entry name" value="CheC-like"/>
    <property type="match status" value="1"/>
</dbReference>
<dbReference type="InterPro" id="IPR007597">
    <property type="entry name" value="CheC"/>
</dbReference>
<comment type="caution">
    <text evidence="4">The sequence shown here is derived from an EMBL/GenBank/DDBJ whole genome shotgun (WGS) entry which is preliminary data.</text>
</comment>
<dbReference type="GO" id="GO:0006935">
    <property type="term" value="P:chemotaxis"/>
    <property type="evidence" value="ECO:0007669"/>
    <property type="project" value="UniProtKB-KW"/>
</dbReference>
<dbReference type="PANTHER" id="PTHR43693:SF1">
    <property type="entry name" value="PROTEIN PHOSPHATASE CHEZ"/>
    <property type="match status" value="1"/>
</dbReference>
<feature type="domain" description="CheC-like protein" evidence="3">
    <location>
        <begin position="12"/>
        <end position="44"/>
    </location>
</feature>